<dbReference type="Proteomes" id="UP001197974">
    <property type="component" value="Chromosome"/>
</dbReference>
<dbReference type="Gene3D" id="3.30.2350.10">
    <property type="entry name" value="Pseudouridine synthase"/>
    <property type="match status" value="1"/>
</dbReference>
<dbReference type="NCBIfam" id="TIGR00005">
    <property type="entry name" value="rluA_subfam"/>
    <property type="match status" value="1"/>
</dbReference>
<dbReference type="InterPro" id="IPR020103">
    <property type="entry name" value="PsdUridine_synth_cat_dom_sf"/>
</dbReference>
<gene>
    <name evidence="6" type="ORF">LC087_01665</name>
</gene>
<feature type="domain" description="Pseudouridine synthase RsuA/RluA-like" evidence="5">
    <location>
        <begin position="89"/>
        <end position="239"/>
    </location>
</feature>
<comment type="catalytic activity">
    <reaction evidence="1 4">
        <text>a uridine in RNA = a pseudouridine in RNA</text>
        <dbReference type="Rhea" id="RHEA:48348"/>
        <dbReference type="Rhea" id="RHEA-COMP:12068"/>
        <dbReference type="Rhea" id="RHEA-COMP:12069"/>
        <dbReference type="ChEBI" id="CHEBI:65314"/>
        <dbReference type="ChEBI" id="CHEBI:65315"/>
    </reaction>
</comment>
<dbReference type="CDD" id="cd02869">
    <property type="entry name" value="PseudoU_synth_RluA_like"/>
    <property type="match status" value="1"/>
</dbReference>
<keyword evidence="4 6" id="KW-0413">Isomerase</keyword>
<dbReference type="InterPro" id="IPR006225">
    <property type="entry name" value="PsdUridine_synth_RluC/D"/>
</dbReference>
<reference evidence="6 7" key="1">
    <citation type="submission" date="2023-06" db="EMBL/GenBank/DDBJ databases">
        <title>Five Gram-positive bacteria isolated from mangrove sediments in Shenzhen, Guangdong, China.</title>
        <authorList>
            <person name="Yu S."/>
            <person name="Zheng W."/>
            <person name="Huang Y."/>
        </authorList>
    </citation>
    <scope>NUCLEOTIDE SEQUENCE [LARGE SCALE GENOMIC DNA]</scope>
    <source>
        <strain evidence="6 7">SaN35-3</strain>
    </source>
</reference>
<dbReference type="EMBL" id="CP129013">
    <property type="protein sequence ID" value="WLR42957.1"/>
    <property type="molecule type" value="Genomic_DNA"/>
</dbReference>
<organism evidence="6 7">
    <name type="scientific">Bacillus carboniphilus</name>
    <dbReference type="NCBI Taxonomy" id="86663"/>
    <lineage>
        <taxon>Bacteria</taxon>
        <taxon>Bacillati</taxon>
        <taxon>Bacillota</taxon>
        <taxon>Bacilli</taxon>
        <taxon>Bacillales</taxon>
        <taxon>Bacillaceae</taxon>
        <taxon>Bacillus</taxon>
    </lineage>
</organism>
<name>A0ABY9JUA9_9BACI</name>
<keyword evidence="3" id="KW-0694">RNA-binding</keyword>
<evidence type="ECO:0000256" key="1">
    <source>
        <dbReference type="ARBA" id="ARBA00000073"/>
    </source>
</evidence>
<evidence type="ECO:0000256" key="3">
    <source>
        <dbReference type="PROSITE-ProRule" id="PRU00182"/>
    </source>
</evidence>
<comment type="similarity">
    <text evidence="2 4">Belongs to the pseudouridine synthase RluA family.</text>
</comment>
<dbReference type="InterPro" id="IPR050188">
    <property type="entry name" value="RluA_PseudoU_synthase"/>
</dbReference>
<evidence type="ECO:0000259" key="5">
    <source>
        <dbReference type="Pfam" id="PF00849"/>
    </source>
</evidence>
<accession>A0ABY9JUA9</accession>
<dbReference type="InterPro" id="IPR006145">
    <property type="entry name" value="PsdUridine_synth_RsuA/RluA"/>
</dbReference>
<evidence type="ECO:0000313" key="6">
    <source>
        <dbReference type="EMBL" id="WLR42957.1"/>
    </source>
</evidence>
<evidence type="ECO:0000256" key="4">
    <source>
        <dbReference type="RuleBase" id="RU362028"/>
    </source>
</evidence>
<sequence>MKSFQLNWVVEEGGVLLRDFFKEKTVSRSALTDIKYNGGKIMVNNKEVTVRSILQKGDKVRLVFPPESHSLSMQEEMIPLDIVYEDEHCLVLNKQPYIPSIPSRLHPKGTIANGLLFYYRKQGIDRTVHIVTRLDKDTSGLMLIAKHRYSHSLFSLQHQQKQVKRTYYAMVHGEIEKDFDVIDSPIARKEGSIIERCIHPDGQHAVTYYKVVKRFHDRSFVQLALDTGRTHQIRVHMSSMGHPLLGDTLYGGEKTKILRQALHSKSLQFFHPILEKTLYFETDIPDDIKYLL</sequence>
<dbReference type="InterPro" id="IPR006224">
    <property type="entry name" value="PsdUridine_synth_RluA-like_CS"/>
</dbReference>
<dbReference type="PROSITE" id="PS01129">
    <property type="entry name" value="PSI_RLU"/>
    <property type="match status" value="1"/>
</dbReference>
<dbReference type="Pfam" id="PF00849">
    <property type="entry name" value="PseudoU_synth_2"/>
    <property type="match status" value="1"/>
</dbReference>
<dbReference type="PROSITE" id="PS50889">
    <property type="entry name" value="S4"/>
    <property type="match status" value="1"/>
</dbReference>
<dbReference type="CDD" id="cd00165">
    <property type="entry name" value="S4"/>
    <property type="match status" value="1"/>
</dbReference>
<dbReference type="EC" id="5.4.99.-" evidence="4"/>
<dbReference type="PANTHER" id="PTHR21600">
    <property type="entry name" value="MITOCHONDRIAL RNA PSEUDOURIDINE SYNTHASE"/>
    <property type="match status" value="1"/>
</dbReference>
<dbReference type="RefSeq" id="WP_226538770.1">
    <property type="nucleotide sequence ID" value="NZ_CP129013.1"/>
</dbReference>
<evidence type="ECO:0000256" key="2">
    <source>
        <dbReference type="ARBA" id="ARBA00010876"/>
    </source>
</evidence>
<protein>
    <recommendedName>
        <fullName evidence="4">Pseudouridine synthase</fullName>
        <ecNumber evidence="4">5.4.99.-</ecNumber>
    </recommendedName>
</protein>
<comment type="function">
    <text evidence="4">Responsible for synthesis of pseudouridine from uracil.</text>
</comment>
<keyword evidence="7" id="KW-1185">Reference proteome</keyword>
<dbReference type="SUPFAM" id="SSF55120">
    <property type="entry name" value="Pseudouridine synthase"/>
    <property type="match status" value="1"/>
</dbReference>
<evidence type="ECO:0000313" key="7">
    <source>
        <dbReference type="Proteomes" id="UP001197974"/>
    </source>
</evidence>
<dbReference type="PANTHER" id="PTHR21600:SF35">
    <property type="entry name" value="PSEUDOURIDINE SYNTHASE"/>
    <property type="match status" value="1"/>
</dbReference>
<dbReference type="GO" id="GO:0016853">
    <property type="term" value="F:isomerase activity"/>
    <property type="evidence" value="ECO:0007669"/>
    <property type="project" value="UniProtKB-KW"/>
</dbReference>
<proteinExistence type="inferred from homology"/>